<dbReference type="Gene3D" id="3.30.70.330">
    <property type="match status" value="1"/>
</dbReference>
<proteinExistence type="predicted"/>
<dbReference type="AlphaFoldDB" id="A0A9R1XNK0"/>
<comment type="caution">
    <text evidence="2">The sequence shown here is derived from an EMBL/GenBank/DDBJ whole genome shotgun (WGS) entry which is preliminary data.</text>
</comment>
<dbReference type="CDD" id="cd00590">
    <property type="entry name" value="RRM_SF"/>
    <property type="match status" value="1"/>
</dbReference>
<gene>
    <name evidence="2" type="ORF">LSAT_V11C200067410</name>
</gene>
<name>A0A9R1XNK0_LACSA</name>
<protein>
    <recommendedName>
        <fullName evidence="4">RRM domain-containing protein</fullName>
    </recommendedName>
</protein>
<organism evidence="2 3">
    <name type="scientific">Lactuca sativa</name>
    <name type="common">Garden lettuce</name>
    <dbReference type="NCBI Taxonomy" id="4236"/>
    <lineage>
        <taxon>Eukaryota</taxon>
        <taxon>Viridiplantae</taxon>
        <taxon>Streptophyta</taxon>
        <taxon>Embryophyta</taxon>
        <taxon>Tracheophyta</taxon>
        <taxon>Spermatophyta</taxon>
        <taxon>Magnoliopsida</taxon>
        <taxon>eudicotyledons</taxon>
        <taxon>Gunneridae</taxon>
        <taxon>Pentapetalae</taxon>
        <taxon>asterids</taxon>
        <taxon>campanulids</taxon>
        <taxon>Asterales</taxon>
        <taxon>Asteraceae</taxon>
        <taxon>Cichorioideae</taxon>
        <taxon>Cichorieae</taxon>
        <taxon>Lactucinae</taxon>
        <taxon>Lactuca</taxon>
    </lineage>
</organism>
<dbReference type="Proteomes" id="UP000235145">
    <property type="component" value="Unassembled WGS sequence"/>
</dbReference>
<dbReference type="EMBL" id="NBSK02000002">
    <property type="protein sequence ID" value="KAJ0219801.1"/>
    <property type="molecule type" value="Genomic_DNA"/>
</dbReference>
<evidence type="ECO:0000313" key="2">
    <source>
        <dbReference type="EMBL" id="KAJ0219801.1"/>
    </source>
</evidence>
<accession>A0A9R1XNK0</accession>
<dbReference type="InterPro" id="IPR012677">
    <property type="entry name" value="Nucleotide-bd_a/b_plait_sf"/>
</dbReference>
<dbReference type="GO" id="GO:0003676">
    <property type="term" value="F:nucleic acid binding"/>
    <property type="evidence" value="ECO:0007669"/>
    <property type="project" value="InterPro"/>
</dbReference>
<evidence type="ECO:0000313" key="3">
    <source>
        <dbReference type="Proteomes" id="UP000235145"/>
    </source>
</evidence>
<dbReference type="InterPro" id="IPR035979">
    <property type="entry name" value="RBD_domain_sf"/>
</dbReference>
<feature type="compositionally biased region" description="Polar residues" evidence="1">
    <location>
        <begin position="110"/>
        <end position="128"/>
    </location>
</feature>
<dbReference type="SUPFAM" id="SSF54928">
    <property type="entry name" value="RNA-binding domain, RBD"/>
    <property type="match status" value="1"/>
</dbReference>
<keyword evidence="3" id="KW-1185">Reference proteome</keyword>
<evidence type="ECO:0008006" key="4">
    <source>
        <dbReference type="Google" id="ProtNLM"/>
    </source>
</evidence>
<reference evidence="2 3" key="1">
    <citation type="journal article" date="2017" name="Nat. Commun.">
        <title>Genome assembly with in vitro proximity ligation data and whole-genome triplication in lettuce.</title>
        <authorList>
            <person name="Reyes-Chin-Wo S."/>
            <person name="Wang Z."/>
            <person name="Yang X."/>
            <person name="Kozik A."/>
            <person name="Arikit S."/>
            <person name="Song C."/>
            <person name="Xia L."/>
            <person name="Froenicke L."/>
            <person name="Lavelle D.O."/>
            <person name="Truco M.J."/>
            <person name="Xia R."/>
            <person name="Zhu S."/>
            <person name="Xu C."/>
            <person name="Xu H."/>
            <person name="Xu X."/>
            <person name="Cox K."/>
            <person name="Korf I."/>
            <person name="Meyers B.C."/>
            <person name="Michelmore R.W."/>
        </authorList>
    </citation>
    <scope>NUCLEOTIDE SEQUENCE [LARGE SCALE GENOMIC DNA]</scope>
    <source>
        <strain evidence="3">cv. Salinas</strain>
        <tissue evidence="2">Seedlings</tissue>
    </source>
</reference>
<evidence type="ECO:0000256" key="1">
    <source>
        <dbReference type="SAM" id="MobiDB-lite"/>
    </source>
</evidence>
<sequence length="128" mass="14684">MEDGWTEVRRRKTVTASDGNTTVETTFFITNIPNDATKSEFEKIFSQMGRLSDIYFGRNIGKNGKKLRLHTIHRRIRRQSFGIETEQNNNLEINVARHGRKTLPLPPGKINQNPRTVEPLGQNTSIHP</sequence>
<feature type="region of interest" description="Disordered" evidence="1">
    <location>
        <begin position="98"/>
        <end position="128"/>
    </location>
</feature>